<dbReference type="Pfam" id="PF24201">
    <property type="entry name" value="DUF7426"/>
    <property type="match status" value="1"/>
</dbReference>
<sequence>MATFADLNDFFRDGLDLPIGGKVYRVPPADAATGLFCQKLMTVGINAANGKQIDEAELTDDGEKDLYRRVLGTAFDEMIEDGVSWAKIKHCGITAFLWIAGDEDSAAKYWQADPEAEAPKETARTAGRSTR</sequence>
<evidence type="ECO:0000259" key="2">
    <source>
        <dbReference type="Pfam" id="PF24201"/>
    </source>
</evidence>
<comment type="caution">
    <text evidence="3">The sequence shown here is derived from an EMBL/GenBank/DDBJ whole genome shotgun (WGS) entry which is preliminary data.</text>
</comment>
<reference evidence="3 4" key="1">
    <citation type="submission" date="2020-08" db="EMBL/GenBank/DDBJ databases">
        <title>Genomic Encyclopedia of Type Strains, Phase III (KMG-III): the genomes of soil and plant-associated and newly described type strains.</title>
        <authorList>
            <person name="Whitman W."/>
        </authorList>
    </citation>
    <scope>NUCLEOTIDE SEQUENCE [LARGE SCALE GENOMIC DNA]</scope>
    <source>
        <strain evidence="3 4">CECT 8840</strain>
    </source>
</reference>
<gene>
    <name evidence="3" type="ORF">FHS44_002183</name>
</gene>
<evidence type="ECO:0000313" key="4">
    <source>
        <dbReference type="Proteomes" id="UP000552644"/>
    </source>
</evidence>
<name>A0A7W7QKC9_9ACTN</name>
<accession>A0A7W7QKC9</accession>
<dbReference type="Proteomes" id="UP000552644">
    <property type="component" value="Unassembled WGS sequence"/>
</dbReference>
<protein>
    <recommendedName>
        <fullName evidence="2">DUF7426 domain-containing protein</fullName>
    </recommendedName>
</protein>
<dbReference type="AlphaFoldDB" id="A0A7W7QKC9"/>
<organism evidence="3 4">
    <name type="scientific">Streptosporangium saharense</name>
    <dbReference type="NCBI Taxonomy" id="1706840"/>
    <lineage>
        <taxon>Bacteria</taxon>
        <taxon>Bacillati</taxon>
        <taxon>Actinomycetota</taxon>
        <taxon>Actinomycetes</taxon>
        <taxon>Streptosporangiales</taxon>
        <taxon>Streptosporangiaceae</taxon>
        <taxon>Streptosporangium</taxon>
    </lineage>
</organism>
<evidence type="ECO:0000256" key="1">
    <source>
        <dbReference type="SAM" id="MobiDB-lite"/>
    </source>
</evidence>
<feature type="region of interest" description="Disordered" evidence="1">
    <location>
        <begin position="110"/>
        <end position="131"/>
    </location>
</feature>
<dbReference type="RefSeq" id="WP_184713812.1">
    <property type="nucleotide sequence ID" value="NZ_JACHJP010000002.1"/>
</dbReference>
<feature type="domain" description="DUF7426" evidence="2">
    <location>
        <begin position="6"/>
        <end position="129"/>
    </location>
</feature>
<dbReference type="InterPro" id="IPR055849">
    <property type="entry name" value="DUF7426"/>
</dbReference>
<proteinExistence type="predicted"/>
<evidence type="ECO:0000313" key="3">
    <source>
        <dbReference type="EMBL" id="MBB4915098.1"/>
    </source>
</evidence>
<dbReference type="EMBL" id="JACHJP010000002">
    <property type="protein sequence ID" value="MBB4915098.1"/>
    <property type="molecule type" value="Genomic_DNA"/>
</dbReference>
<keyword evidence="4" id="KW-1185">Reference proteome</keyword>